<feature type="compositionally biased region" description="Low complexity" evidence="2">
    <location>
        <begin position="19"/>
        <end position="32"/>
    </location>
</feature>
<evidence type="ECO:0000256" key="1">
    <source>
        <dbReference type="PROSITE-ProRule" id="PRU00289"/>
    </source>
</evidence>
<dbReference type="Proteomes" id="UP000267081">
    <property type="component" value="Unassembled WGS sequence"/>
</dbReference>
<evidence type="ECO:0000256" key="3">
    <source>
        <dbReference type="SAM" id="Phobius"/>
    </source>
</evidence>
<dbReference type="OrthoDB" id="3315716at2"/>
<dbReference type="SUPFAM" id="SSF52540">
    <property type="entry name" value="P-loop containing nucleoside triphosphate hydrolases"/>
    <property type="match status" value="1"/>
</dbReference>
<dbReference type="InterPro" id="IPR027417">
    <property type="entry name" value="P-loop_NTPase"/>
</dbReference>
<accession>A0A427TPX8</accession>
<feature type="binding site" evidence="1">
    <location>
        <begin position="417"/>
        <end position="424"/>
    </location>
    <ligand>
        <name>ATP</name>
        <dbReference type="ChEBI" id="CHEBI:30616"/>
    </ligand>
</feature>
<feature type="transmembrane region" description="Helical" evidence="3">
    <location>
        <begin position="220"/>
        <end position="241"/>
    </location>
</feature>
<gene>
    <name evidence="5" type="ORF">EIY87_00240</name>
</gene>
<dbReference type="PROSITE" id="PS50901">
    <property type="entry name" value="FTSK"/>
    <property type="match status" value="1"/>
</dbReference>
<dbReference type="EMBL" id="RSEC01000002">
    <property type="protein sequence ID" value="RSD26449.1"/>
    <property type="molecule type" value="Genomic_DNA"/>
</dbReference>
<dbReference type="RefSeq" id="WP_125305581.1">
    <property type="nucleotide sequence ID" value="NZ_RSEC01000002.1"/>
</dbReference>
<evidence type="ECO:0000313" key="5">
    <source>
        <dbReference type="EMBL" id="RSD26449.1"/>
    </source>
</evidence>
<feature type="domain" description="FtsK" evidence="4">
    <location>
        <begin position="401"/>
        <end position="596"/>
    </location>
</feature>
<reference evidence="5 6" key="1">
    <citation type="submission" date="2018-12" db="EMBL/GenBank/DDBJ databases">
        <title>Amycolatopsis eburnea sp. nov. actinomycete associate with arbuscular mycorrhiza fungal spore.</title>
        <authorList>
            <person name="Lumyong S."/>
            <person name="Chaiya L."/>
        </authorList>
    </citation>
    <scope>NUCLEOTIDE SEQUENCE [LARGE SCALE GENOMIC DNA]</scope>
    <source>
        <strain evidence="5 6">GLM-1</strain>
    </source>
</reference>
<dbReference type="Gene3D" id="3.40.50.300">
    <property type="entry name" value="P-loop containing nucleotide triphosphate hydrolases"/>
    <property type="match status" value="1"/>
</dbReference>
<proteinExistence type="predicted"/>
<protein>
    <recommendedName>
        <fullName evidence="4">FtsK domain-containing protein</fullName>
    </recommendedName>
</protein>
<comment type="caution">
    <text evidence="5">The sequence shown here is derived from an EMBL/GenBank/DDBJ whole genome shotgun (WGS) entry which is preliminary data.</text>
</comment>
<dbReference type="InterPro" id="IPR002543">
    <property type="entry name" value="FtsK_dom"/>
</dbReference>
<evidence type="ECO:0000259" key="4">
    <source>
        <dbReference type="PROSITE" id="PS50901"/>
    </source>
</evidence>
<keyword evidence="3" id="KW-1133">Transmembrane helix</keyword>
<evidence type="ECO:0000256" key="2">
    <source>
        <dbReference type="SAM" id="MobiDB-lite"/>
    </source>
</evidence>
<organism evidence="5 6">
    <name type="scientific">Amycolatopsis eburnea</name>
    <dbReference type="NCBI Taxonomy" id="2267691"/>
    <lineage>
        <taxon>Bacteria</taxon>
        <taxon>Bacillati</taxon>
        <taxon>Actinomycetota</taxon>
        <taxon>Actinomycetes</taxon>
        <taxon>Pseudonocardiales</taxon>
        <taxon>Pseudonocardiaceae</taxon>
        <taxon>Amycolatopsis</taxon>
    </lineage>
</organism>
<keyword evidence="3" id="KW-0472">Membrane</keyword>
<evidence type="ECO:0000313" key="6">
    <source>
        <dbReference type="Proteomes" id="UP000267081"/>
    </source>
</evidence>
<keyword evidence="1" id="KW-0067">ATP-binding</keyword>
<feature type="transmembrane region" description="Helical" evidence="3">
    <location>
        <begin position="168"/>
        <end position="189"/>
    </location>
</feature>
<keyword evidence="3" id="KW-0812">Transmembrane</keyword>
<sequence length="771" mass="83520">MDEQNVVYLPSAGRAVPATDTTGSGPGNTPGTAETALAVADEAIDAELVPEEENAEIDRRLAQARVLRLREASAATAVVIKRRVQEAERPKRVAVGAGRHTARAGFYAARGGASWAQRAGDAMTHGVVRRQIRIAEVSGDKTLLAEWTDRLNTLKDARRTRLQELPKTVWSLIKAGLIAITVLAGILLVSGVTMQFVPGGQDFVGFFETVGAVLSVMGEILNWALIIGLWGAVPALLMAAWREGRRAVDRTPGWMLSPEQRMNLDAEITPGLITQALANMGDTAINKMVKAGERFEFVTDPRTQGDGTFVQVRLPVGTNAKKLIKTDEKVELLAGNLGRFKHEVWPSTSPEKGADARVLDIWIADKGALDRPVPPSPLAGPEFGAVDVHRDAMPWGLTPRGDTIEVGMLRRHWLVSGVSKQGKTASFRALALWLGLDPTTELRIADLKGVGDWAMFEGIATTLIQGSNDANVEATCVMLEDAVAEMDRRMERWLHSGGKGDIPREVSRKKGSGFHPLYVIVDEVQVLYGAGDGIGGSKDDARAWRAAKKIHDQGRAVDVHLLQATQRPTDRTLPVLVREGAHVRASLFVPNESTARMALGDVADMGARPQSLRQGTDAGTVVLTGADDVIPQGASHVITRTHYISTENAYGIAERAKEIRKRAGREVEVFDAPDQIETRDLLNDVASTMRDGEKVRSSWLLQQLKEQWPDHYGALSAQKFAAALEKEKVEIKTRSVDGTPGQRAVVEADVLAAIKARNEAAKQANDPSDEG</sequence>
<dbReference type="GO" id="GO:0003677">
    <property type="term" value="F:DNA binding"/>
    <property type="evidence" value="ECO:0007669"/>
    <property type="project" value="InterPro"/>
</dbReference>
<feature type="region of interest" description="Disordered" evidence="2">
    <location>
        <begin position="9"/>
        <end position="33"/>
    </location>
</feature>
<name>A0A427TPX8_9PSEU</name>
<dbReference type="GO" id="GO:0005524">
    <property type="term" value="F:ATP binding"/>
    <property type="evidence" value="ECO:0007669"/>
    <property type="project" value="UniProtKB-UniRule"/>
</dbReference>
<keyword evidence="6" id="KW-1185">Reference proteome</keyword>
<dbReference type="AlphaFoldDB" id="A0A427TPX8"/>
<keyword evidence="1" id="KW-0547">Nucleotide-binding</keyword>